<evidence type="ECO:0000256" key="1">
    <source>
        <dbReference type="ARBA" id="ARBA00022801"/>
    </source>
</evidence>
<evidence type="ECO:0000313" key="5">
    <source>
        <dbReference type="Proteomes" id="UP000053259"/>
    </source>
</evidence>
<dbReference type="GO" id="GO:0008236">
    <property type="term" value="F:serine-type peptidase activity"/>
    <property type="evidence" value="ECO:0007669"/>
    <property type="project" value="InterPro"/>
</dbReference>
<dbReference type="OrthoDB" id="19653at2759"/>
<dbReference type="Gene3D" id="3.40.50.1820">
    <property type="entry name" value="alpha/beta hydrolase"/>
    <property type="match status" value="1"/>
</dbReference>
<dbReference type="Pfam" id="PF00326">
    <property type="entry name" value="Peptidase_S9"/>
    <property type="match status" value="1"/>
</dbReference>
<accession>A0A0D1ZZX9</accession>
<dbReference type="PANTHER" id="PTHR48081:SF3">
    <property type="entry name" value="ALPHA_BETA HYDROLASE FOLD-3 DOMAIN-CONTAINING PROTEIN"/>
    <property type="match status" value="1"/>
</dbReference>
<dbReference type="PANTHER" id="PTHR48081">
    <property type="entry name" value="AB HYDROLASE SUPERFAMILY PROTEIN C4A8.06C"/>
    <property type="match status" value="1"/>
</dbReference>
<dbReference type="InParanoid" id="A0A0D1ZZX9"/>
<dbReference type="VEuPathDB" id="FungiDB:PV09_08766"/>
<dbReference type="Pfam" id="PF20434">
    <property type="entry name" value="BD-FAE"/>
    <property type="match status" value="1"/>
</dbReference>
<dbReference type="InterPro" id="IPR029058">
    <property type="entry name" value="AB_hydrolase_fold"/>
</dbReference>
<feature type="domain" description="Peptidase S9 prolyl oligopeptidase catalytic" evidence="2">
    <location>
        <begin position="235"/>
        <end position="318"/>
    </location>
</feature>
<keyword evidence="1" id="KW-0378">Hydrolase</keyword>
<feature type="domain" description="BD-FAE-like" evidence="3">
    <location>
        <begin position="33"/>
        <end position="142"/>
    </location>
</feature>
<protein>
    <submittedName>
        <fullName evidence="4">Uncharacterized protein</fullName>
    </submittedName>
</protein>
<dbReference type="InterPro" id="IPR050300">
    <property type="entry name" value="GDXG_lipolytic_enzyme"/>
</dbReference>
<evidence type="ECO:0000259" key="2">
    <source>
        <dbReference type="Pfam" id="PF00326"/>
    </source>
</evidence>
<dbReference type="EMBL" id="KN847575">
    <property type="protein sequence ID" value="KIV99589.1"/>
    <property type="molecule type" value="Genomic_DNA"/>
</dbReference>
<dbReference type="GO" id="GO:0006508">
    <property type="term" value="P:proteolysis"/>
    <property type="evidence" value="ECO:0007669"/>
    <property type="project" value="InterPro"/>
</dbReference>
<dbReference type="InterPro" id="IPR049492">
    <property type="entry name" value="BD-FAE-like_dom"/>
</dbReference>
<dbReference type="SUPFAM" id="SSF53474">
    <property type="entry name" value="alpha/beta-Hydrolases"/>
    <property type="match status" value="1"/>
</dbReference>
<keyword evidence="5" id="KW-1185">Reference proteome</keyword>
<evidence type="ECO:0000313" key="4">
    <source>
        <dbReference type="EMBL" id="KIV99589.1"/>
    </source>
</evidence>
<name>A0A0D1ZZX9_9PEZI</name>
<dbReference type="InterPro" id="IPR001375">
    <property type="entry name" value="Peptidase_S9_cat"/>
</dbReference>
<dbReference type="AlphaFoldDB" id="A0A0D1ZZX9"/>
<gene>
    <name evidence="4" type="ORF">PV09_08766</name>
</gene>
<sequence>MARKPDLTVTYKTVDTCAIDTDVYVPQPSEFRSDSRNRPVIINIHGGAYMLGASSMVNNDQVIDCLERGWIVVVPNHRLCPQVDILDGPVCDIRDLSTWLHDGFLDKELEKLGSLLRCDLNRVIAFGTSAGGHLAMCLGFDHPYRPAAILDFYGPSHFHDGFWEEKLPMAAKLPAFDAAFLRQVYDEHSTCTRGGVSLEGQQTQGGPDFADPRVAFAFAHIANGKVWDVCFPSKAFEKIDAAARVSPDFPPTCIVHGDADTMVPMRLSKMLYDKLRAAGVDCVLIEVPGEEHTFAGKMVKGSRTWEIQRKGFDWVEQRIQQLP</sequence>
<reference evidence="4 5" key="1">
    <citation type="submission" date="2015-01" db="EMBL/GenBank/DDBJ databases">
        <title>The Genome Sequence of Ochroconis gallopava CBS43764.</title>
        <authorList>
            <consortium name="The Broad Institute Genomics Platform"/>
            <person name="Cuomo C."/>
            <person name="de Hoog S."/>
            <person name="Gorbushina A."/>
            <person name="Stielow B."/>
            <person name="Teixiera M."/>
            <person name="Abouelleil A."/>
            <person name="Chapman S.B."/>
            <person name="Priest M."/>
            <person name="Young S.K."/>
            <person name="Wortman J."/>
            <person name="Nusbaum C."/>
            <person name="Birren B."/>
        </authorList>
    </citation>
    <scope>NUCLEOTIDE SEQUENCE [LARGE SCALE GENOMIC DNA]</scope>
    <source>
        <strain evidence="4 5">CBS 43764</strain>
    </source>
</reference>
<dbReference type="HOGENOM" id="CLU_012494_9_0_1"/>
<dbReference type="STRING" id="253628.A0A0D1ZZX9"/>
<dbReference type="GeneID" id="27316739"/>
<proteinExistence type="predicted"/>
<dbReference type="RefSeq" id="XP_016209459.1">
    <property type="nucleotide sequence ID" value="XM_016362719.1"/>
</dbReference>
<dbReference type="Proteomes" id="UP000053259">
    <property type="component" value="Unassembled WGS sequence"/>
</dbReference>
<organism evidence="4 5">
    <name type="scientific">Verruconis gallopava</name>
    <dbReference type="NCBI Taxonomy" id="253628"/>
    <lineage>
        <taxon>Eukaryota</taxon>
        <taxon>Fungi</taxon>
        <taxon>Dikarya</taxon>
        <taxon>Ascomycota</taxon>
        <taxon>Pezizomycotina</taxon>
        <taxon>Dothideomycetes</taxon>
        <taxon>Pleosporomycetidae</taxon>
        <taxon>Venturiales</taxon>
        <taxon>Sympoventuriaceae</taxon>
        <taxon>Verruconis</taxon>
    </lineage>
</organism>
<evidence type="ECO:0000259" key="3">
    <source>
        <dbReference type="Pfam" id="PF20434"/>
    </source>
</evidence>